<accession>A0A4Y8A7G7</accession>
<dbReference type="Proteomes" id="UP000297248">
    <property type="component" value="Unassembled WGS sequence"/>
</dbReference>
<dbReference type="RefSeq" id="WP_134337995.1">
    <property type="nucleotide sequence ID" value="NZ_BMCZ01000008.1"/>
</dbReference>
<dbReference type="EMBL" id="SNQG01000008">
    <property type="protein sequence ID" value="TEW63771.1"/>
    <property type="molecule type" value="Genomic_DNA"/>
</dbReference>
<name>A0A4Y8A7G7_9SPHI</name>
<reference evidence="3" key="2">
    <citation type="submission" date="2019-03" db="EMBL/GenBank/DDBJ databases">
        <authorList>
            <person name="Yan Y.-Q."/>
            <person name="Du Z.-J."/>
        </authorList>
    </citation>
    <scope>NUCLEOTIDE SEQUENCE</scope>
    <source>
        <strain evidence="3">PP-F2FG21</strain>
    </source>
</reference>
<evidence type="ECO:0000313" key="2">
    <source>
        <dbReference type="EMBL" id="MBB3971028.1"/>
    </source>
</evidence>
<proteinExistence type="predicted"/>
<gene>
    <name evidence="3" type="ORF">E2R65_18550</name>
    <name evidence="2" type="ORF">GGR35_003655</name>
</gene>
<dbReference type="OrthoDB" id="708063at2"/>
<feature type="compositionally biased region" description="Acidic residues" evidence="1">
    <location>
        <begin position="186"/>
        <end position="205"/>
    </location>
</feature>
<keyword evidence="5" id="KW-1185">Reference proteome</keyword>
<dbReference type="AlphaFoldDB" id="A0A4Y8A7G7"/>
<feature type="region of interest" description="Disordered" evidence="1">
    <location>
        <begin position="181"/>
        <end position="205"/>
    </location>
</feature>
<comment type="caution">
    <text evidence="3">The sequence shown here is derived from an EMBL/GenBank/DDBJ whole genome shotgun (WGS) entry which is preliminary data.</text>
</comment>
<evidence type="ECO:0000256" key="1">
    <source>
        <dbReference type="SAM" id="MobiDB-lite"/>
    </source>
</evidence>
<reference evidence="3 4" key="1">
    <citation type="journal article" date="2016" name="Int. J. Syst. Evol. Microbiol.">
        <title>Proposal of Mucilaginibacter phyllosphaerae sp. nov. isolated from the phyllosphere of Galium album.</title>
        <authorList>
            <person name="Aydogan E.L."/>
            <person name="Busse H.J."/>
            <person name="Moser G."/>
            <person name="Muller C."/>
            <person name="Kampfer P."/>
            <person name="Glaeser S.P."/>
        </authorList>
    </citation>
    <scope>NUCLEOTIDE SEQUENCE [LARGE SCALE GENOMIC DNA]</scope>
    <source>
        <strain evidence="3 4">PP-F2FG21</strain>
    </source>
</reference>
<evidence type="ECO:0000313" key="5">
    <source>
        <dbReference type="Proteomes" id="UP000583101"/>
    </source>
</evidence>
<evidence type="ECO:0000313" key="3">
    <source>
        <dbReference type="EMBL" id="TEW63771.1"/>
    </source>
</evidence>
<sequence>MKPSEKAAKIAANILSLGGKYVDYISRLKMEVFKDSYQFYFVLPQSILTVVVKESIVAELNNKMHQHTLDFYNNEVAFENIDEFEKYFNNIIRPIREWAEGIIAIYNGDKYLCEVEVSSIDTDRQMGVEVLYDIKFYDPESEEDIVAAEVSEYPNGIFSIYDKHGEVETEDEKILAYFYKHQQDNDSPDDEDAHEIDPSDIDLDF</sequence>
<organism evidence="3 4">
    <name type="scientific">Mucilaginibacter phyllosphaerae</name>
    <dbReference type="NCBI Taxonomy" id="1812349"/>
    <lineage>
        <taxon>Bacteria</taxon>
        <taxon>Pseudomonadati</taxon>
        <taxon>Bacteroidota</taxon>
        <taxon>Sphingobacteriia</taxon>
        <taxon>Sphingobacteriales</taxon>
        <taxon>Sphingobacteriaceae</taxon>
        <taxon>Mucilaginibacter</taxon>
    </lineage>
</organism>
<dbReference type="Proteomes" id="UP000583101">
    <property type="component" value="Unassembled WGS sequence"/>
</dbReference>
<evidence type="ECO:0000313" key="4">
    <source>
        <dbReference type="Proteomes" id="UP000297248"/>
    </source>
</evidence>
<dbReference type="EMBL" id="JACIEG010000008">
    <property type="protein sequence ID" value="MBB3971028.1"/>
    <property type="molecule type" value="Genomic_DNA"/>
</dbReference>
<protein>
    <submittedName>
        <fullName evidence="3">Uncharacterized protein</fullName>
    </submittedName>
</protein>
<reference evidence="2 5" key="3">
    <citation type="submission" date="2020-08" db="EMBL/GenBank/DDBJ databases">
        <title>Genomic Encyclopedia of Type Strains, Phase IV (KMG-IV): sequencing the most valuable type-strain genomes for metagenomic binning, comparative biology and taxonomic classification.</title>
        <authorList>
            <person name="Goeker M."/>
        </authorList>
    </citation>
    <scope>NUCLEOTIDE SEQUENCE [LARGE SCALE GENOMIC DNA]</scope>
    <source>
        <strain evidence="2 5">DSM 100995</strain>
    </source>
</reference>